<evidence type="ECO:0000313" key="2">
    <source>
        <dbReference type="Proteomes" id="UP000295087"/>
    </source>
</evidence>
<accession>A0A4R6PKB2</accession>
<dbReference type="AlphaFoldDB" id="A0A4R6PKB2"/>
<dbReference type="EMBL" id="SNXK01000003">
    <property type="protein sequence ID" value="TDP38541.1"/>
    <property type="molecule type" value="Genomic_DNA"/>
</dbReference>
<dbReference type="GO" id="GO:0003677">
    <property type="term" value="F:DNA binding"/>
    <property type="evidence" value="ECO:0007669"/>
    <property type="project" value="InterPro"/>
</dbReference>
<name>A0A4R6PKB2_NOCIG</name>
<protein>
    <submittedName>
        <fullName evidence="1">Arsenical resistance operon trans-acting repressor ArsD</fullName>
    </submittedName>
</protein>
<sequence>MLMSKIEVFEPALCCNTGVCGPDVDQALVSFSADLDWLRGQGGDITRFNMASEPLAFAGNDAVRNFLEVAGSQGLPLVLVDGVTTLTGRYPTRDEITLWSRTVEVSPRPQGVALLDITEDSCGGPGCC</sequence>
<comment type="caution">
    <text evidence="1">The sequence shown here is derived from an EMBL/GenBank/DDBJ whole genome shotgun (WGS) entry which is preliminary data.</text>
</comment>
<organism evidence="1 2">
    <name type="scientific">Nocardia ignorata</name>
    <dbReference type="NCBI Taxonomy" id="145285"/>
    <lineage>
        <taxon>Bacteria</taxon>
        <taxon>Bacillati</taxon>
        <taxon>Actinomycetota</taxon>
        <taxon>Actinomycetes</taxon>
        <taxon>Mycobacteriales</taxon>
        <taxon>Nocardiaceae</taxon>
        <taxon>Nocardia</taxon>
    </lineage>
</organism>
<reference evidence="1 2" key="1">
    <citation type="submission" date="2019-03" db="EMBL/GenBank/DDBJ databases">
        <title>Genomic Encyclopedia of Type Strains, Phase IV (KMG-IV): sequencing the most valuable type-strain genomes for metagenomic binning, comparative biology and taxonomic classification.</title>
        <authorList>
            <person name="Goeker M."/>
        </authorList>
    </citation>
    <scope>NUCLEOTIDE SEQUENCE [LARGE SCALE GENOMIC DNA]</scope>
    <source>
        <strain evidence="1 2">DSM 44496</strain>
    </source>
</reference>
<dbReference type="GO" id="GO:0045892">
    <property type="term" value="P:negative regulation of DNA-templated transcription"/>
    <property type="evidence" value="ECO:0007669"/>
    <property type="project" value="InterPro"/>
</dbReference>
<dbReference type="Pfam" id="PF06953">
    <property type="entry name" value="ArsD"/>
    <property type="match status" value="1"/>
</dbReference>
<dbReference type="Proteomes" id="UP000295087">
    <property type="component" value="Unassembled WGS sequence"/>
</dbReference>
<gene>
    <name evidence="1" type="ORF">DFR75_103198</name>
</gene>
<dbReference type="Gene3D" id="3.40.30.10">
    <property type="entry name" value="Glutaredoxin"/>
    <property type="match status" value="1"/>
</dbReference>
<evidence type="ECO:0000313" key="1">
    <source>
        <dbReference type="EMBL" id="TDP38541.1"/>
    </source>
</evidence>
<dbReference type="GO" id="GO:0046685">
    <property type="term" value="P:response to arsenic-containing substance"/>
    <property type="evidence" value="ECO:0007669"/>
    <property type="project" value="InterPro"/>
</dbReference>
<dbReference type="NCBIfam" id="NF033727">
    <property type="entry name" value="chaperon_ArsD"/>
    <property type="match status" value="1"/>
</dbReference>
<dbReference type="InterPro" id="IPR010712">
    <property type="entry name" value="Arsenical-R_ArsD"/>
</dbReference>
<keyword evidence="2" id="KW-1185">Reference proteome</keyword>
<proteinExistence type="predicted"/>